<dbReference type="Pfam" id="PF13023">
    <property type="entry name" value="HD_3"/>
    <property type="match status" value="1"/>
</dbReference>
<accession>A0A0G0GPH6</accession>
<evidence type="ECO:0000313" key="9">
    <source>
        <dbReference type="EMBL" id="KKQ28070.1"/>
    </source>
</evidence>
<evidence type="ECO:0000256" key="1">
    <source>
        <dbReference type="ARBA" id="ARBA00001638"/>
    </source>
</evidence>
<feature type="domain" description="HD/PDEase" evidence="8">
    <location>
        <begin position="27"/>
        <end position="144"/>
    </location>
</feature>
<keyword evidence="7 9" id="KW-0378">Hydrolase</keyword>
<dbReference type="Gene3D" id="1.10.3210.10">
    <property type="entry name" value="Hypothetical protein af1432"/>
    <property type="match status" value="1"/>
</dbReference>
<proteinExistence type="predicted"/>
<evidence type="ECO:0000256" key="4">
    <source>
        <dbReference type="ARBA" id="ARBA00011738"/>
    </source>
</evidence>
<dbReference type="PATRIC" id="fig|1619046.3.peg.137"/>
<organism evidence="9 10">
    <name type="scientific">Candidatus Magasanikbacteria bacterium GW2011_GWC2_37_14</name>
    <dbReference type="NCBI Taxonomy" id="1619046"/>
    <lineage>
        <taxon>Bacteria</taxon>
        <taxon>Candidatus Magasanikiibacteriota</taxon>
    </lineage>
</organism>
<evidence type="ECO:0000256" key="3">
    <source>
        <dbReference type="ARBA" id="ARBA00001941"/>
    </source>
</evidence>
<evidence type="ECO:0000313" key="10">
    <source>
        <dbReference type="Proteomes" id="UP000034849"/>
    </source>
</evidence>
<comment type="subunit">
    <text evidence="4">Homodimer.</text>
</comment>
<reference evidence="9 10" key="1">
    <citation type="journal article" date="2015" name="Nature">
        <title>rRNA introns, odd ribosomes, and small enigmatic genomes across a large radiation of phyla.</title>
        <authorList>
            <person name="Brown C.T."/>
            <person name="Hug L.A."/>
            <person name="Thomas B.C."/>
            <person name="Sharon I."/>
            <person name="Castelle C.J."/>
            <person name="Singh A."/>
            <person name="Wilkins M.J."/>
            <person name="Williams K.H."/>
            <person name="Banfield J.F."/>
        </authorList>
    </citation>
    <scope>NUCLEOTIDE SEQUENCE [LARGE SCALE GENOMIC DNA]</scope>
</reference>
<name>A0A0G0GPH6_9BACT</name>
<dbReference type="GO" id="GO:0002953">
    <property type="term" value="F:5'-deoxynucleotidase activity"/>
    <property type="evidence" value="ECO:0007669"/>
    <property type="project" value="UniProtKB-EC"/>
</dbReference>
<keyword evidence="6" id="KW-0479">Metal-binding</keyword>
<dbReference type="Proteomes" id="UP000034849">
    <property type="component" value="Unassembled WGS sequence"/>
</dbReference>
<evidence type="ECO:0000256" key="2">
    <source>
        <dbReference type="ARBA" id="ARBA00001936"/>
    </source>
</evidence>
<gene>
    <name evidence="9" type="ORF">US42_C0002G0025</name>
</gene>
<dbReference type="SUPFAM" id="SSF109604">
    <property type="entry name" value="HD-domain/PDEase-like"/>
    <property type="match status" value="1"/>
</dbReference>
<evidence type="ECO:0000256" key="5">
    <source>
        <dbReference type="ARBA" id="ARBA00012964"/>
    </source>
</evidence>
<dbReference type="InterPro" id="IPR039356">
    <property type="entry name" value="YfbR/HDDC2"/>
</dbReference>
<comment type="caution">
    <text evidence="9">The sequence shown here is derived from an EMBL/GenBank/DDBJ whole genome shotgun (WGS) entry which is preliminary data.</text>
</comment>
<dbReference type="GO" id="GO:0005737">
    <property type="term" value="C:cytoplasm"/>
    <property type="evidence" value="ECO:0007669"/>
    <property type="project" value="TreeGrafter"/>
</dbReference>
<comment type="cofactor">
    <cofactor evidence="2">
        <name>Mn(2+)</name>
        <dbReference type="ChEBI" id="CHEBI:29035"/>
    </cofactor>
</comment>
<dbReference type="InterPro" id="IPR003607">
    <property type="entry name" value="HD/PDEase_dom"/>
</dbReference>
<protein>
    <recommendedName>
        <fullName evidence="5">5'-deoxynucleotidase</fullName>
        <ecNumber evidence="5">3.1.3.89</ecNumber>
    </recommendedName>
</protein>
<dbReference type="GO" id="GO:0046872">
    <property type="term" value="F:metal ion binding"/>
    <property type="evidence" value="ECO:0007669"/>
    <property type="project" value="UniProtKB-KW"/>
</dbReference>
<dbReference type="SMART" id="SM00471">
    <property type="entry name" value="HDc"/>
    <property type="match status" value="1"/>
</dbReference>
<sequence length="194" mass="22479">MKKIIPIINCATRLALVNRTVGYRDGHFENDAEHSYQLALACWAANKQYNLGLNDELILKFALIHDLVEVYAGDVDAFGDPQQIVLKKENEKKAFAKLKTEFGQFEDIIGMIEKYEERKEIEAELVYVFDKLITDVNIYNSKGDYYKSRKIGVDGWKSWFLNKINYDSLDLKLKPLVDESIKEVEENFKSSFYG</sequence>
<evidence type="ECO:0000256" key="7">
    <source>
        <dbReference type="ARBA" id="ARBA00022801"/>
    </source>
</evidence>
<comment type="cofactor">
    <cofactor evidence="3">
        <name>Co(2+)</name>
        <dbReference type="ChEBI" id="CHEBI:48828"/>
    </cofactor>
</comment>
<dbReference type="STRING" id="1619046.US42_C0002G0025"/>
<dbReference type="EMBL" id="LBSX01000002">
    <property type="protein sequence ID" value="KKQ28070.1"/>
    <property type="molecule type" value="Genomic_DNA"/>
</dbReference>
<dbReference type="EC" id="3.1.3.89" evidence="5"/>
<evidence type="ECO:0000256" key="6">
    <source>
        <dbReference type="ARBA" id="ARBA00022723"/>
    </source>
</evidence>
<dbReference type="PANTHER" id="PTHR11845">
    <property type="entry name" value="5'-DEOXYNUCLEOTIDASE HDDC2"/>
    <property type="match status" value="1"/>
</dbReference>
<dbReference type="PANTHER" id="PTHR11845:SF13">
    <property type="entry name" value="5'-DEOXYNUCLEOTIDASE HDDC2"/>
    <property type="match status" value="1"/>
</dbReference>
<dbReference type="InterPro" id="IPR006674">
    <property type="entry name" value="HD_domain"/>
</dbReference>
<evidence type="ECO:0000259" key="8">
    <source>
        <dbReference type="SMART" id="SM00471"/>
    </source>
</evidence>
<dbReference type="AlphaFoldDB" id="A0A0G0GPH6"/>
<comment type="catalytic activity">
    <reaction evidence="1">
        <text>a 2'-deoxyribonucleoside 5'-phosphate + H2O = a 2'-deoxyribonucleoside + phosphate</text>
        <dbReference type="Rhea" id="RHEA:36167"/>
        <dbReference type="ChEBI" id="CHEBI:15377"/>
        <dbReference type="ChEBI" id="CHEBI:18274"/>
        <dbReference type="ChEBI" id="CHEBI:43474"/>
        <dbReference type="ChEBI" id="CHEBI:65317"/>
        <dbReference type="EC" id="3.1.3.89"/>
    </reaction>
</comment>